<sequence length="17" mass="1842">MGFKRGEASKGVWGFGK</sequence>
<reference evidence="1" key="1">
    <citation type="submission" date="2014-09" db="EMBL/GenBank/DDBJ databases">
        <authorList>
            <person name="Magalhaes I.L.F."/>
            <person name="Oliveira U."/>
            <person name="Santos F.R."/>
            <person name="Vidigal T.H.D.A."/>
            <person name="Brescovit A.D."/>
            <person name="Santos A.J."/>
        </authorList>
    </citation>
    <scope>NUCLEOTIDE SEQUENCE</scope>
    <source>
        <tissue evidence="1">Shoot tissue taken approximately 20 cm above the soil surface</tissue>
    </source>
</reference>
<organism evidence="1">
    <name type="scientific">Arundo donax</name>
    <name type="common">Giant reed</name>
    <name type="synonym">Donax arundinaceus</name>
    <dbReference type="NCBI Taxonomy" id="35708"/>
    <lineage>
        <taxon>Eukaryota</taxon>
        <taxon>Viridiplantae</taxon>
        <taxon>Streptophyta</taxon>
        <taxon>Embryophyta</taxon>
        <taxon>Tracheophyta</taxon>
        <taxon>Spermatophyta</taxon>
        <taxon>Magnoliopsida</taxon>
        <taxon>Liliopsida</taxon>
        <taxon>Poales</taxon>
        <taxon>Poaceae</taxon>
        <taxon>PACMAD clade</taxon>
        <taxon>Arundinoideae</taxon>
        <taxon>Arundineae</taxon>
        <taxon>Arundo</taxon>
    </lineage>
</organism>
<evidence type="ECO:0000313" key="1">
    <source>
        <dbReference type="EMBL" id="JAD65782.1"/>
    </source>
</evidence>
<protein>
    <submittedName>
        <fullName evidence="1">Uncharacterized protein</fullName>
    </submittedName>
</protein>
<proteinExistence type="predicted"/>
<reference evidence="1" key="2">
    <citation type="journal article" date="2015" name="Data Brief">
        <title>Shoot transcriptome of the giant reed, Arundo donax.</title>
        <authorList>
            <person name="Barrero R.A."/>
            <person name="Guerrero F.D."/>
            <person name="Moolhuijzen P."/>
            <person name="Goolsby J.A."/>
            <person name="Tidwell J."/>
            <person name="Bellgard S.E."/>
            <person name="Bellgard M.I."/>
        </authorList>
    </citation>
    <scope>NUCLEOTIDE SEQUENCE</scope>
    <source>
        <tissue evidence="1">Shoot tissue taken approximately 20 cm above the soil surface</tissue>
    </source>
</reference>
<accession>A0A0A9C2K6</accession>
<dbReference type="AlphaFoldDB" id="A0A0A9C2K6"/>
<name>A0A0A9C2K6_ARUDO</name>
<dbReference type="EMBL" id="GBRH01232113">
    <property type="protein sequence ID" value="JAD65782.1"/>
    <property type="molecule type" value="Transcribed_RNA"/>
</dbReference>